<organism evidence="2 3">
    <name type="scientific">Mycena rosella</name>
    <name type="common">Pink bonnet</name>
    <name type="synonym">Agaricus rosellus</name>
    <dbReference type="NCBI Taxonomy" id="1033263"/>
    <lineage>
        <taxon>Eukaryota</taxon>
        <taxon>Fungi</taxon>
        <taxon>Dikarya</taxon>
        <taxon>Basidiomycota</taxon>
        <taxon>Agaricomycotina</taxon>
        <taxon>Agaricomycetes</taxon>
        <taxon>Agaricomycetidae</taxon>
        <taxon>Agaricales</taxon>
        <taxon>Marasmiineae</taxon>
        <taxon>Mycenaceae</taxon>
        <taxon>Mycena</taxon>
    </lineage>
</organism>
<evidence type="ECO:0000256" key="1">
    <source>
        <dbReference type="SAM" id="MobiDB-lite"/>
    </source>
</evidence>
<keyword evidence="3" id="KW-1185">Reference proteome</keyword>
<dbReference type="AlphaFoldDB" id="A0AAD7CUF9"/>
<gene>
    <name evidence="2" type="ORF">B0H17DRAFT_1211557</name>
</gene>
<evidence type="ECO:0000313" key="3">
    <source>
        <dbReference type="Proteomes" id="UP001221757"/>
    </source>
</evidence>
<feature type="region of interest" description="Disordered" evidence="1">
    <location>
        <begin position="1"/>
        <end position="26"/>
    </location>
</feature>
<feature type="region of interest" description="Disordered" evidence="1">
    <location>
        <begin position="452"/>
        <end position="514"/>
    </location>
</feature>
<feature type="compositionally biased region" description="Polar residues" evidence="1">
    <location>
        <begin position="490"/>
        <end position="506"/>
    </location>
</feature>
<feature type="region of interest" description="Disordered" evidence="1">
    <location>
        <begin position="171"/>
        <end position="198"/>
    </location>
</feature>
<dbReference type="Proteomes" id="UP001221757">
    <property type="component" value="Unassembled WGS sequence"/>
</dbReference>
<accession>A0AAD7CUF9</accession>
<proteinExistence type="predicted"/>
<feature type="compositionally biased region" description="Pro residues" evidence="1">
    <location>
        <begin position="356"/>
        <end position="378"/>
    </location>
</feature>
<feature type="compositionally biased region" description="Basic and acidic residues" evidence="1">
    <location>
        <begin position="317"/>
        <end position="331"/>
    </location>
</feature>
<reference evidence="2" key="1">
    <citation type="submission" date="2023-03" db="EMBL/GenBank/DDBJ databases">
        <title>Massive genome expansion in bonnet fungi (Mycena s.s.) driven by repeated elements and novel gene families across ecological guilds.</title>
        <authorList>
            <consortium name="Lawrence Berkeley National Laboratory"/>
            <person name="Harder C.B."/>
            <person name="Miyauchi S."/>
            <person name="Viragh M."/>
            <person name="Kuo A."/>
            <person name="Thoen E."/>
            <person name="Andreopoulos B."/>
            <person name="Lu D."/>
            <person name="Skrede I."/>
            <person name="Drula E."/>
            <person name="Henrissat B."/>
            <person name="Morin E."/>
            <person name="Kohler A."/>
            <person name="Barry K."/>
            <person name="LaButti K."/>
            <person name="Morin E."/>
            <person name="Salamov A."/>
            <person name="Lipzen A."/>
            <person name="Mereny Z."/>
            <person name="Hegedus B."/>
            <person name="Baldrian P."/>
            <person name="Stursova M."/>
            <person name="Weitz H."/>
            <person name="Taylor A."/>
            <person name="Grigoriev I.V."/>
            <person name="Nagy L.G."/>
            <person name="Martin F."/>
            <person name="Kauserud H."/>
        </authorList>
    </citation>
    <scope>NUCLEOTIDE SEQUENCE</scope>
    <source>
        <strain evidence="2">CBHHK067</strain>
    </source>
</reference>
<feature type="compositionally biased region" description="Polar residues" evidence="1">
    <location>
        <begin position="174"/>
        <end position="187"/>
    </location>
</feature>
<feature type="compositionally biased region" description="Basic residues" evidence="1">
    <location>
        <begin position="332"/>
        <end position="341"/>
    </location>
</feature>
<protein>
    <submittedName>
        <fullName evidence="2">Uncharacterized protein</fullName>
    </submittedName>
</protein>
<feature type="region of interest" description="Disordered" evidence="1">
    <location>
        <begin position="40"/>
        <end position="96"/>
    </location>
</feature>
<feature type="region of interest" description="Disordered" evidence="1">
    <location>
        <begin position="298"/>
        <end position="438"/>
    </location>
</feature>
<evidence type="ECO:0000313" key="2">
    <source>
        <dbReference type="EMBL" id="KAJ7663622.1"/>
    </source>
</evidence>
<feature type="compositionally biased region" description="Polar residues" evidence="1">
    <location>
        <begin position="66"/>
        <end position="78"/>
    </location>
</feature>
<feature type="compositionally biased region" description="Low complexity" evidence="1">
    <location>
        <begin position="7"/>
        <end position="20"/>
    </location>
</feature>
<name>A0AAD7CUF9_MYCRO</name>
<sequence length="580" mass="63613">MGSPGPSRLHLPSDMSSSSDSYHRPFDVSLNRLDDSRFYGHTRATSDSSTDSTCFSRSPDDRYSYNDHTTTHRNSYSPDTDYRESRRPYSYSAPSDSATLREENIILHTENNILKSTNASIMAMLSQATLAPAPAHNQMSSMHPAATPLNEKNYPRVKFWQRSKWEKLIERNHGVSNGGNQSRNSLTFIEDSDGQSPSDAKIRQIRKWSYKFFYSLQSRGLAPPVWGQVSLEARRDFRSAVEKEFTDLCFCDGHWKVDQVGTIVYSSWNASHGTGKIKEEMVSGDEEDEDDEIIEISKSRKRSRIVSTTGAPPAKRSKAEEAKADHQDGEKRKKKNKKTKNPLHGLTPPVSATFLAPPPPAPIHEPAPAHDPPAPTPTPKLAAPDPEPAPAPAPAPNREPTPTPVHEPTPTPVHEPAPAPPAHEPVTTHTLDSARTTVPLPHLAIAGHTAAPAAPNFEHPPAQRSPLLPLPNPSSNVRTPIVPHHPAPNSLAQSGKTSHNPKNTVAPTKKKKWNPLSTSTTARALCAVSYRQQNGDKVDANDFRIYWDSMSTTDKALWTAREANAKLAALNAATGDSGQS</sequence>
<comment type="caution">
    <text evidence="2">The sequence shown here is derived from an EMBL/GenBank/DDBJ whole genome shotgun (WGS) entry which is preliminary data.</text>
</comment>
<dbReference type="EMBL" id="JARKIE010000230">
    <property type="protein sequence ID" value="KAJ7663622.1"/>
    <property type="molecule type" value="Genomic_DNA"/>
</dbReference>
<feature type="compositionally biased region" description="Pro residues" evidence="1">
    <location>
        <begin position="385"/>
        <end position="423"/>
    </location>
</feature>
<feature type="compositionally biased region" description="Low complexity" evidence="1">
    <location>
        <begin position="42"/>
        <end position="57"/>
    </location>
</feature>